<dbReference type="AlphaFoldDB" id="A0A183P669"/>
<protein>
    <submittedName>
        <fullName evidence="2">Uncharacterized protein</fullName>
    </submittedName>
</protein>
<name>A0A183P669_9TREM</name>
<dbReference type="SUPFAM" id="SSF57903">
    <property type="entry name" value="FYVE/PHD zinc finger"/>
    <property type="match status" value="1"/>
</dbReference>
<feature type="region of interest" description="Disordered" evidence="1">
    <location>
        <begin position="151"/>
        <end position="173"/>
    </location>
</feature>
<dbReference type="EMBL" id="UZAL01030052">
    <property type="protein sequence ID" value="VDP51837.1"/>
    <property type="molecule type" value="Genomic_DNA"/>
</dbReference>
<reference evidence="2 3" key="1">
    <citation type="submission" date="2018-11" db="EMBL/GenBank/DDBJ databases">
        <authorList>
            <consortium name="Pathogen Informatics"/>
        </authorList>
    </citation>
    <scope>NUCLEOTIDE SEQUENCE [LARGE SCALE GENOMIC DNA]</scope>
    <source>
        <strain>Denwood</strain>
        <strain evidence="3">Zambia</strain>
    </source>
</reference>
<feature type="region of interest" description="Disordered" evidence="1">
    <location>
        <begin position="83"/>
        <end position="115"/>
    </location>
</feature>
<proteinExistence type="predicted"/>
<organism evidence="2 3">
    <name type="scientific">Schistosoma mattheei</name>
    <dbReference type="NCBI Taxonomy" id="31246"/>
    <lineage>
        <taxon>Eukaryota</taxon>
        <taxon>Metazoa</taxon>
        <taxon>Spiralia</taxon>
        <taxon>Lophotrochozoa</taxon>
        <taxon>Platyhelminthes</taxon>
        <taxon>Trematoda</taxon>
        <taxon>Digenea</taxon>
        <taxon>Strigeidida</taxon>
        <taxon>Schistosomatoidea</taxon>
        <taxon>Schistosomatidae</taxon>
        <taxon>Schistosoma</taxon>
    </lineage>
</organism>
<gene>
    <name evidence="2" type="ORF">SMTD_LOCUS9854</name>
</gene>
<accession>A0A183P669</accession>
<feature type="compositionally biased region" description="Basic and acidic residues" evidence="1">
    <location>
        <begin position="158"/>
        <end position="167"/>
    </location>
</feature>
<evidence type="ECO:0000256" key="1">
    <source>
        <dbReference type="SAM" id="MobiDB-lite"/>
    </source>
</evidence>
<evidence type="ECO:0000313" key="2">
    <source>
        <dbReference type="EMBL" id="VDP51837.1"/>
    </source>
</evidence>
<dbReference type="Proteomes" id="UP000269396">
    <property type="component" value="Unassembled WGS sequence"/>
</dbReference>
<feature type="compositionally biased region" description="Polar residues" evidence="1">
    <location>
        <begin position="105"/>
        <end position="115"/>
    </location>
</feature>
<evidence type="ECO:0000313" key="3">
    <source>
        <dbReference type="Proteomes" id="UP000269396"/>
    </source>
</evidence>
<feature type="compositionally biased region" description="Basic and acidic residues" evidence="1">
    <location>
        <begin position="83"/>
        <end position="104"/>
    </location>
</feature>
<keyword evidence="3" id="KW-1185">Reference proteome</keyword>
<dbReference type="InterPro" id="IPR011011">
    <property type="entry name" value="Znf_FYVE_PHD"/>
</dbReference>
<sequence>MKNSCKRPGCRFAVTTGMECDNCKVRFHGACTDLTATAYSRLSKSDHKWEFVTCRTDSVALLSNIIVLLTGLQSKLSANLGKDSQKMGRQTRERIENENRDVHRSTNAGAGNSINDDTLKLSTMITMTVLDSLSKLGSHSSRFLNTAAVPKNSVGDSTHVKRAEKDQASQSKLNIPYVERKSTGDLVAQSTPKNVRPVIKEPEIQKRALTSKQQGIKPEPTGNLLNQQQFVTILP</sequence>